<evidence type="ECO:0000313" key="1">
    <source>
        <dbReference type="EMBL" id="MCI69061.1"/>
    </source>
</evidence>
<reference evidence="1 2" key="1">
    <citation type="journal article" date="2018" name="Front. Plant Sci.">
        <title>Red Clover (Trifolium pratense) and Zigzag Clover (T. medium) - A Picture of Genomic Similarities and Differences.</title>
        <authorList>
            <person name="Dluhosova J."/>
            <person name="Istvanek J."/>
            <person name="Nedelnik J."/>
            <person name="Repkova J."/>
        </authorList>
    </citation>
    <scope>NUCLEOTIDE SEQUENCE [LARGE SCALE GENOMIC DNA]</scope>
    <source>
        <strain evidence="2">cv. 10/8</strain>
        <tissue evidence="1">Leaf</tissue>
    </source>
</reference>
<accession>A0A392U6E5</accession>
<proteinExistence type="predicted"/>
<comment type="caution">
    <text evidence="1">The sequence shown here is derived from an EMBL/GenBank/DDBJ whole genome shotgun (WGS) entry which is preliminary data.</text>
</comment>
<name>A0A392U6E5_9FABA</name>
<sequence>MLNKMYQTSCYWVKYMYRQHVEARCPKHCVGHLAPEQKAEDLNLSKARESLQVCYNARIYDCQLFK</sequence>
<dbReference type="EMBL" id="LXQA010748422">
    <property type="protein sequence ID" value="MCI69061.1"/>
    <property type="molecule type" value="Genomic_DNA"/>
</dbReference>
<feature type="non-terminal residue" evidence="1">
    <location>
        <position position="66"/>
    </location>
</feature>
<keyword evidence="2" id="KW-1185">Reference proteome</keyword>
<dbReference type="Proteomes" id="UP000265520">
    <property type="component" value="Unassembled WGS sequence"/>
</dbReference>
<protein>
    <submittedName>
        <fullName evidence="1">Uncharacterized protein</fullName>
    </submittedName>
</protein>
<dbReference type="AlphaFoldDB" id="A0A392U6E5"/>
<organism evidence="1 2">
    <name type="scientific">Trifolium medium</name>
    <dbReference type="NCBI Taxonomy" id="97028"/>
    <lineage>
        <taxon>Eukaryota</taxon>
        <taxon>Viridiplantae</taxon>
        <taxon>Streptophyta</taxon>
        <taxon>Embryophyta</taxon>
        <taxon>Tracheophyta</taxon>
        <taxon>Spermatophyta</taxon>
        <taxon>Magnoliopsida</taxon>
        <taxon>eudicotyledons</taxon>
        <taxon>Gunneridae</taxon>
        <taxon>Pentapetalae</taxon>
        <taxon>rosids</taxon>
        <taxon>fabids</taxon>
        <taxon>Fabales</taxon>
        <taxon>Fabaceae</taxon>
        <taxon>Papilionoideae</taxon>
        <taxon>50 kb inversion clade</taxon>
        <taxon>NPAAA clade</taxon>
        <taxon>Hologalegina</taxon>
        <taxon>IRL clade</taxon>
        <taxon>Trifolieae</taxon>
        <taxon>Trifolium</taxon>
    </lineage>
</organism>
<evidence type="ECO:0000313" key="2">
    <source>
        <dbReference type="Proteomes" id="UP000265520"/>
    </source>
</evidence>